<reference evidence="6 7" key="1">
    <citation type="journal article" date="2011" name="Stand. Genomic Sci.">
        <title>Draft genome sequence of Caminibacter mediatlanticus strain TB-2, an epsilonproteobacterium isolated from a deep-sea hydrothermal vent.</title>
        <authorList>
            <person name="Giovannelli D."/>
            <person name="Ferriera S."/>
            <person name="Johnson J."/>
            <person name="Kravitz S."/>
            <person name="Perez-Rodriguez I."/>
            <person name="Ricci J."/>
            <person name="O'Brien C."/>
            <person name="Voordeckers J.W."/>
            <person name="Bini E."/>
            <person name="Vetriani C."/>
        </authorList>
    </citation>
    <scope>NUCLEOTIDE SEQUENCE [LARGE SCALE GENOMIC DNA]</scope>
    <source>
        <strain evidence="6 7">TB-2</strain>
    </source>
</reference>
<dbReference type="InterPro" id="IPR003489">
    <property type="entry name" value="RHF/RaiA"/>
</dbReference>
<feature type="coiled-coil region" evidence="4">
    <location>
        <begin position="73"/>
        <end position="113"/>
    </location>
</feature>
<dbReference type="Gene3D" id="3.30.160.100">
    <property type="entry name" value="Ribosome hibernation promotion factor-like"/>
    <property type="match status" value="1"/>
</dbReference>
<dbReference type="RefSeq" id="WP_007472996.1">
    <property type="nucleotide sequence ID" value="NZ_ABCJ01000001.1"/>
</dbReference>
<dbReference type="NCBIfam" id="TIGR00741">
    <property type="entry name" value="yfiA"/>
    <property type="match status" value="1"/>
</dbReference>
<protein>
    <recommendedName>
        <fullName evidence="3">Ribosome hibernation promoting factor</fullName>
    </recommendedName>
</protein>
<evidence type="ECO:0000256" key="1">
    <source>
        <dbReference type="ARBA" id="ARBA00022845"/>
    </source>
</evidence>
<comment type="subunit">
    <text evidence="2">Associates exclusively with 100S ribosomes, which are dimers of 70S ribosomes.</text>
</comment>
<dbReference type="EMBL" id="ABCJ01000001">
    <property type="protein sequence ID" value="EDM24243.1"/>
    <property type="molecule type" value="Genomic_DNA"/>
</dbReference>
<evidence type="ECO:0000256" key="3">
    <source>
        <dbReference type="ARBA" id="ARBA00041148"/>
    </source>
</evidence>
<dbReference type="GO" id="GO:0045900">
    <property type="term" value="P:negative regulation of translational elongation"/>
    <property type="evidence" value="ECO:0007669"/>
    <property type="project" value="TreeGrafter"/>
</dbReference>
<dbReference type="Gene3D" id="3.30.505.50">
    <property type="entry name" value="Sigma 54 modulation/S30EA ribosomal protein, C-terminal domain"/>
    <property type="match status" value="1"/>
</dbReference>
<dbReference type="GO" id="GO:0022627">
    <property type="term" value="C:cytosolic small ribosomal subunit"/>
    <property type="evidence" value="ECO:0007669"/>
    <property type="project" value="TreeGrafter"/>
</dbReference>
<dbReference type="GO" id="GO:0043024">
    <property type="term" value="F:ribosomal small subunit binding"/>
    <property type="evidence" value="ECO:0007669"/>
    <property type="project" value="TreeGrafter"/>
</dbReference>
<dbReference type="InterPro" id="IPR050574">
    <property type="entry name" value="HPF/YfiA_ribosome-assoc"/>
</dbReference>
<evidence type="ECO:0000256" key="2">
    <source>
        <dbReference type="ARBA" id="ARBA00038695"/>
    </source>
</evidence>
<dbReference type="Pfam" id="PF02482">
    <property type="entry name" value="Ribosomal_S30AE"/>
    <property type="match status" value="1"/>
</dbReference>
<sequence>MNVTIVGRDVALTEAMKDHITKVINEIEKYNLGILHSIVTIEKDKRDFFTVEIIMNIPEKGTAVVHYKDKDMYAALDKAKDKLEKLLRRYHDKKNSYRKKDRIEELIVEVEEDEIVDMPLDIEKPISVEEAINEFKNSGLYFMVFRDLNGEKRVIYRRKDGKLGLY</sequence>
<evidence type="ECO:0000313" key="6">
    <source>
        <dbReference type="EMBL" id="EDM24243.1"/>
    </source>
</evidence>
<dbReference type="CDD" id="cd00552">
    <property type="entry name" value="RaiA"/>
    <property type="match status" value="1"/>
</dbReference>
<dbReference type="InterPro" id="IPR032528">
    <property type="entry name" value="Ribosom_S30AE_C"/>
</dbReference>
<organism evidence="6 7">
    <name type="scientific">Caminibacter mediatlanticus TB-2</name>
    <dbReference type="NCBI Taxonomy" id="391592"/>
    <lineage>
        <taxon>Bacteria</taxon>
        <taxon>Pseudomonadati</taxon>
        <taxon>Campylobacterota</taxon>
        <taxon>Epsilonproteobacteria</taxon>
        <taxon>Nautiliales</taxon>
        <taxon>Nautiliaceae</taxon>
        <taxon>Caminibacter</taxon>
    </lineage>
</organism>
<dbReference type="PANTHER" id="PTHR33231:SF1">
    <property type="entry name" value="30S RIBOSOMAL PROTEIN"/>
    <property type="match status" value="1"/>
</dbReference>
<evidence type="ECO:0000256" key="4">
    <source>
        <dbReference type="SAM" id="Coils"/>
    </source>
</evidence>
<dbReference type="PANTHER" id="PTHR33231">
    <property type="entry name" value="30S RIBOSOMAL PROTEIN"/>
    <property type="match status" value="1"/>
</dbReference>
<keyword evidence="1" id="KW-0810">Translation regulation</keyword>
<dbReference type="Pfam" id="PF16321">
    <property type="entry name" value="Ribosom_S30AE_C"/>
    <property type="match status" value="1"/>
</dbReference>
<gene>
    <name evidence="6" type="ORF">CMTB2_01968</name>
</gene>
<keyword evidence="4" id="KW-0175">Coiled coil</keyword>
<dbReference type="AlphaFoldDB" id="A0AAI9F2W9"/>
<dbReference type="Proteomes" id="UP000003288">
    <property type="component" value="Unassembled WGS sequence"/>
</dbReference>
<evidence type="ECO:0000259" key="5">
    <source>
        <dbReference type="Pfam" id="PF16321"/>
    </source>
</evidence>
<name>A0AAI9F2W9_9BACT</name>
<dbReference type="InterPro" id="IPR038416">
    <property type="entry name" value="Ribosom_S30AE_C_sf"/>
</dbReference>
<proteinExistence type="predicted"/>
<feature type="domain" description="Sigma 54 modulation/S30EA ribosomal protein C-terminal" evidence="5">
    <location>
        <begin position="111"/>
        <end position="165"/>
    </location>
</feature>
<evidence type="ECO:0000313" key="7">
    <source>
        <dbReference type="Proteomes" id="UP000003288"/>
    </source>
</evidence>
<accession>A0AAI9F2W9</accession>
<dbReference type="InterPro" id="IPR036567">
    <property type="entry name" value="RHF-like"/>
</dbReference>
<dbReference type="SUPFAM" id="SSF69754">
    <property type="entry name" value="Ribosome binding protein Y (YfiA homologue)"/>
    <property type="match status" value="1"/>
</dbReference>
<comment type="caution">
    <text evidence="6">The sequence shown here is derived from an EMBL/GenBank/DDBJ whole genome shotgun (WGS) entry which is preliminary data.</text>
</comment>